<sequence length="495" mass="55640">MFDEISEGAERNANCRRSVVEKSLLDDQEVLGNQSFIGLLQAMTELAKRAIPAFFGTVFKHLIDISNIFFAGKIASFSVDQEIYNASDIIAGVGLGILCYNVFIFSVSWGLSITIDTLTSQAFGSQKYHLCGYYLNRYRVVSTVLFLFQCILLLNIGDILILIGQAEIPCRVCQIFIKYQLIGLFCSVQFEGLRRYLIAQGVYNMIVYIQCMCFFLHIGMISTICYSFGLEVESLSYINLLTNIISLVLLTLFCMKTSQIPREGWHYELGSFEGLAQFISLAIPSTMMRCMEYWVSEIIMIFTGWCGAKDQAAAIIIFNVFLAMYRLISGISMATSNLVGNCLGNNDAKNAKQYALASLCVAFVPIILCINFLFFCRYQIMSFSDDQEVIEKGVSLMIFFILICPFDFIQGSLSGVFTGMGYQKYGSMINILSYFLFLIPLAYVLGFVYGYGTTGIFLAWVLGFLVCSILVTATVFLTDWDHLTKKIQERLTTTI</sequence>
<keyword evidence="4" id="KW-1185">Reference proteome</keyword>
<feature type="transmembrane region" description="Helical" evidence="2">
    <location>
        <begin position="315"/>
        <end position="334"/>
    </location>
</feature>
<dbReference type="NCBIfam" id="TIGR00797">
    <property type="entry name" value="matE"/>
    <property type="match status" value="1"/>
</dbReference>
<feature type="transmembrane region" description="Helical" evidence="2">
    <location>
        <begin position="140"/>
        <end position="163"/>
    </location>
</feature>
<dbReference type="GO" id="GO:0016020">
    <property type="term" value="C:membrane"/>
    <property type="evidence" value="ECO:0007669"/>
    <property type="project" value="InterPro"/>
</dbReference>
<feature type="transmembrane region" description="Helical" evidence="2">
    <location>
        <begin position="394"/>
        <end position="419"/>
    </location>
</feature>
<keyword evidence="2" id="KW-0472">Membrane</keyword>
<name>A0AAD1UDC9_EUPCR</name>
<evidence type="ECO:0000313" key="3">
    <source>
        <dbReference type="EMBL" id="CAI2367103.1"/>
    </source>
</evidence>
<feature type="transmembrane region" description="Helical" evidence="2">
    <location>
        <begin position="354"/>
        <end position="374"/>
    </location>
</feature>
<organism evidence="3 4">
    <name type="scientific">Euplotes crassus</name>
    <dbReference type="NCBI Taxonomy" id="5936"/>
    <lineage>
        <taxon>Eukaryota</taxon>
        <taxon>Sar</taxon>
        <taxon>Alveolata</taxon>
        <taxon>Ciliophora</taxon>
        <taxon>Intramacronucleata</taxon>
        <taxon>Spirotrichea</taxon>
        <taxon>Hypotrichia</taxon>
        <taxon>Euplotida</taxon>
        <taxon>Euplotidae</taxon>
        <taxon>Moneuplotes</taxon>
    </lineage>
</organism>
<reference evidence="3" key="1">
    <citation type="submission" date="2023-07" db="EMBL/GenBank/DDBJ databases">
        <authorList>
            <consortium name="AG Swart"/>
            <person name="Singh M."/>
            <person name="Singh A."/>
            <person name="Seah K."/>
            <person name="Emmerich C."/>
        </authorList>
    </citation>
    <scope>NUCLEOTIDE SEQUENCE</scope>
    <source>
        <strain evidence="3">DP1</strain>
    </source>
</reference>
<comment type="similarity">
    <text evidence="1">Belongs to the multi antimicrobial extrusion (MATE) (TC 2.A.66.1) family.</text>
</comment>
<evidence type="ECO:0000313" key="4">
    <source>
        <dbReference type="Proteomes" id="UP001295684"/>
    </source>
</evidence>
<feature type="transmembrane region" description="Helical" evidence="2">
    <location>
        <begin position="457"/>
        <end position="477"/>
    </location>
</feature>
<proteinExistence type="inferred from homology"/>
<evidence type="ECO:0000256" key="2">
    <source>
        <dbReference type="SAM" id="Phobius"/>
    </source>
</evidence>
<dbReference type="GO" id="GO:0015297">
    <property type="term" value="F:antiporter activity"/>
    <property type="evidence" value="ECO:0007669"/>
    <property type="project" value="InterPro"/>
</dbReference>
<dbReference type="GO" id="GO:0042910">
    <property type="term" value="F:xenobiotic transmembrane transporter activity"/>
    <property type="evidence" value="ECO:0007669"/>
    <property type="project" value="InterPro"/>
</dbReference>
<keyword evidence="2" id="KW-1133">Transmembrane helix</keyword>
<feature type="transmembrane region" description="Helical" evidence="2">
    <location>
        <begin position="431"/>
        <end position="451"/>
    </location>
</feature>
<gene>
    <name evidence="3" type="ORF">ECRASSUSDP1_LOCUS8380</name>
</gene>
<feature type="transmembrane region" description="Helical" evidence="2">
    <location>
        <begin position="235"/>
        <end position="254"/>
    </location>
</feature>
<accession>A0AAD1UDC9</accession>
<protein>
    <recommendedName>
        <fullName evidence="5">MATE efflux family protein</fullName>
    </recommendedName>
</protein>
<dbReference type="Pfam" id="PF01554">
    <property type="entry name" value="MatE"/>
    <property type="match status" value="2"/>
</dbReference>
<dbReference type="InterPro" id="IPR002528">
    <property type="entry name" value="MATE_fam"/>
</dbReference>
<evidence type="ECO:0008006" key="5">
    <source>
        <dbReference type="Google" id="ProtNLM"/>
    </source>
</evidence>
<dbReference type="Proteomes" id="UP001295684">
    <property type="component" value="Unassembled WGS sequence"/>
</dbReference>
<keyword evidence="2" id="KW-0812">Transmembrane</keyword>
<feature type="transmembrane region" description="Helical" evidence="2">
    <location>
        <begin position="89"/>
        <end position="119"/>
    </location>
</feature>
<feature type="transmembrane region" description="Helical" evidence="2">
    <location>
        <begin position="205"/>
        <end position="229"/>
    </location>
</feature>
<dbReference type="EMBL" id="CAMPGE010008197">
    <property type="protein sequence ID" value="CAI2367103.1"/>
    <property type="molecule type" value="Genomic_DNA"/>
</dbReference>
<dbReference type="AlphaFoldDB" id="A0AAD1UDC9"/>
<comment type="caution">
    <text evidence="3">The sequence shown here is derived from an EMBL/GenBank/DDBJ whole genome shotgun (WGS) entry which is preliminary data.</text>
</comment>
<dbReference type="PANTHER" id="PTHR11206">
    <property type="entry name" value="MULTIDRUG RESISTANCE PROTEIN"/>
    <property type="match status" value="1"/>
</dbReference>
<evidence type="ECO:0000256" key="1">
    <source>
        <dbReference type="ARBA" id="ARBA00010199"/>
    </source>
</evidence>